<feature type="transmembrane region" description="Helical" evidence="7">
    <location>
        <begin position="290"/>
        <end position="306"/>
    </location>
</feature>
<keyword evidence="2" id="KW-0813">Transport</keyword>
<evidence type="ECO:0000256" key="1">
    <source>
        <dbReference type="ARBA" id="ARBA00004651"/>
    </source>
</evidence>
<dbReference type="Pfam" id="PF07690">
    <property type="entry name" value="MFS_1"/>
    <property type="match status" value="1"/>
</dbReference>
<feature type="transmembrane region" description="Helical" evidence="7">
    <location>
        <begin position="215"/>
        <end position="233"/>
    </location>
</feature>
<dbReference type="GO" id="GO:0022857">
    <property type="term" value="F:transmembrane transporter activity"/>
    <property type="evidence" value="ECO:0007669"/>
    <property type="project" value="InterPro"/>
</dbReference>
<dbReference type="PROSITE" id="PS50850">
    <property type="entry name" value="MFS"/>
    <property type="match status" value="1"/>
</dbReference>
<keyword evidence="6 7" id="KW-0472">Membrane</keyword>
<comment type="subcellular location">
    <subcellularLocation>
        <location evidence="1">Cell membrane</location>
        <topology evidence="1">Multi-pass membrane protein</topology>
    </subcellularLocation>
</comment>
<keyword evidence="5 7" id="KW-1133">Transmembrane helix</keyword>
<proteinExistence type="predicted"/>
<dbReference type="InterPro" id="IPR011701">
    <property type="entry name" value="MFS"/>
</dbReference>
<keyword evidence="3" id="KW-1003">Cell membrane</keyword>
<organism evidence="9">
    <name type="scientific">hydrothermal vent metagenome</name>
    <dbReference type="NCBI Taxonomy" id="652676"/>
    <lineage>
        <taxon>unclassified sequences</taxon>
        <taxon>metagenomes</taxon>
        <taxon>ecological metagenomes</taxon>
    </lineage>
</organism>
<dbReference type="PANTHER" id="PTHR23517">
    <property type="entry name" value="RESISTANCE PROTEIN MDTM, PUTATIVE-RELATED-RELATED"/>
    <property type="match status" value="1"/>
</dbReference>
<dbReference type="PANTHER" id="PTHR23517:SF2">
    <property type="entry name" value="MULTIDRUG RESISTANCE PROTEIN MDTH"/>
    <property type="match status" value="1"/>
</dbReference>
<accession>A0A3B1DR38</accession>
<evidence type="ECO:0000256" key="6">
    <source>
        <dbReference type="ARBA" id="ARBA00023136"/>
    </source>
</evidence>
<evidence type="ECO:0000256" key="7">
    <source>
        <dbReference type="SAM" id="Phobius"/>
    </source>
</evidence>
<dbReference type="EMBL" id="UOYO01000005">
    <property type="protein sequence ID" value="VAY86327.1"/>
    <property type="molecule type" value="Genomic_DNA"/>
</dbReference>
<feature type="transmembrane region" description="Helical" evidence="7">
    <location>
        <begin position="96"/>
        <end position="115"/>
    </location>
</feature>
<dbReference type="CDD" id="cd17472">
    <property type="entry name" value="MFS_YajR_like"/>
    <property type="match status" value="1"/>
</dbReference>
<feature type="transmembrane region" description="Helical" evidence="7">
    <location>
        <begin position="355"/>
        <end position="373"/>
    </location>
</feature>
<dbReference type="AlphaFoldDB" id="A0A3B1DR38"/>
<feature type="transmembrane region" description="Helical" evidence="7">
    <location>
        <begin position="152"/>
        <end position="177"/>
    </location>
</feature>
<feature type="transmembrane region" description="Helical" evidence="7">
    <location>
        <begin position="239"/>
        <end position="260"/>
    </location>
</feature>
<evidence type="ECO:0000256" key="3">
    <source>
        <dbReference type="ARBA" id="ARBA00022475"/>
    </source>
</evidence>
<dbReference type="SUPFAM" id="SSF103473">
    <property type="entry name" value="MFS general substrate transporter"/>
    <property type="match status" value="1"/>
</dbReference>
<keyword evidence="4 7" id="KW-0812">Transmembrane</keyword>
<evidence type="ECO:0000256" key="4">
    <source>
        <dbReference type="ARBA" id="ARBA00022692"/>
    </source>
</evidence>
<feature type="transmembrane region" description="Helical" evidence="7">
    <location>
        <begin position="12"/>
        <end position="32"/>
    </location>
</feature>
<dbReference type="InterPro" id="IPR020846">
    <property type="entry name" value="MFS_dom"/>
</dbReference>
<evidence type="ECO:0000313" key="9">
    <source>
        <dbReference type="EMBL" id="VAY86327.1"/>
    </source>
</evidence>
<feature type="transmembrane region" description="Helical" evidence="7">
    <location>
        <begin position="327"/>
        <end position="349"/>
    </location>
</feature>
<name>A0A3B1DR38_9ZZZZ</name>
<reference evidence="9" key="1">
    <citation type="submission" date="2018-10" db="EMBL/GenBank/DDBJ databases">
        <authorList>
            <person name="Aoki K."/>
        </authorList>
    </citation>
    <scope>NUCLEOTIDE SEQUENCE</scope>
</reference>
<evidence type="ECO:0000256" key="2">
    <source>
        <dbReference type="ARBA" id="ARBA00022448"/>
    </source>
</evidence>
<dbReference type="Gene3D" id="1.20.1250.20">
    <property type="entry name" value="MFS general substrate transporter like domains"/>
    <property type="match status" value="1"/>
</dbReference>
<evidence type="ECO:0000256" key="5">
    <source>
        <dbReference type="ARBA" id="ARBA00022989"/>
    </source>
</evidence>
<feature type="domain" description="Major facilitator superfamily (MFS) profile" evidence="8">
    <location>
        <begin position="4"/>
        <end position="377"/>
    </location>
</feature>
<evidence type="ECO:0000259" key="8">
    <source>
        <dbReference type="PROSITE" id="PS50850"/>
    </source>
</evidence>
<dbReference type="InterPro" id="IPR036259">
    <property type="entry name" value="MFS_trans_sf"/>
</dbReference>
<protein>
    <submittedName>
        <fullName evidence="9">Efflux protein</fullName>
    </submittedName>
</protein>
<feature type="transmembrane region" description="Helical" evidence="7">
    <location>
        <begin position="38"/>
        <end position="59"/>
    </location>
</feature>
<gene>
    <name evidence="9" type="ORF">MNB_ARC-1_971</name>
</gene>
<feature type="transmembrane region" description="Helical" evidence="7">
    <location>
        <begin position="127"/>
        <end position="146"/>
    </location>
</feature>
<dbReference type="GO" id="GO:0005886">
    <property type="term" value="C:plasma membrane"/>
    <property type="evidence" value="ECO:0007669"/>
    <property type="project" value="UniProtKB-SubCell"/>
</dbReference>
<sequence>MFKTILPLGVVIFFRFFGLFIVLPVLSIYLITMPNATPLLIGLAMSGYALTQLIFQAPFGYLSDKIGRKSVIVLGTLIFVAGSIVCYISQDIYMLIAGRLLQGAGAVAAVITALVSDLIKEEARSKAMALIGGSIAIGFTISMVAGPTISDIYGINSLFLISGILGILSLFIVIFSVPNPPQVIHHYNKKPDIKKILLNPSLITMNITNFLQKSVMTFTFVLVPIYLIGKFGWDKGELYMIYLPATILGVIAMGPASIIAEKKEKPKLPLIVGIVLFIGAYLFMASEIEYLFIIGIFLFFTGFNVHEPIMQSLASKLSKVHQKGISLGIFNTFGYLGTFTGGLTGAFLIKNSSLVNFSIVFAIIGILWLVLIVKMKNPAHSKNIYIPLDELKEKPTKNQMKKINGILEWYTNTTQKILIIKYDSTKTKEKDIKSQL</sequence>
<feature type="transmembrane region" description="Helical" evidence="7">
    <location>
        <begin position="71"/>
        <end position="90"/>
    </location>
</feature>
<dbReference type="InterPro" id="IPR050171">
    <property type="entry name" value="MFS_Transporters"/>
</dbReference>